<keyword evidence="9" id="KW-0732">Signal</keyword>
<dbReference type="InterPro" id="IPR008969">
    <property type="entry name" value="CarboxyPept-like_regulatory"/>
</dbReference>
<evidence type="ECO:0000256" key="2">
    <source>
        <dbReference type="ARBA" id="ARBA00022448"/>
    </source>
</evidence>
<dbReference type="GO" id="GO:0044718">
    <property type="term" value="P:siderophore transmembrane transport"/>
    <property type="evidence" value="ECO:0007669"/>
    <property type="project" value="TreeGrafter"/>
</dbReference>
<evidence type="ECO:0000313" key="13">
    <source>
        <dbReference type="EMBL" id="QTD53263.1"/>
    </source>
</evidence>
<feature type="domain" description="TonB-dependent receptor-like beta-barrel" evidence="10">
    <location>
        <begin position="434"/>
        <end position="862"/>
    </location>
</feature>
<dbReference type="AlphaFoldDB" id="A0A8A4TUV7"/>
<dbReference type="InterPro" id="IPR057601">
    <property type="entry name" value="Oar-like_b-barrel"/>
</dbReference>
<evidence type="ECO:0000313" key="14">
    <source>
        <dbReference type="Proteomes" id="UP000663929"/>
    </source>
</evidence>
<evidence type="ECO:0000259" key="11">
    <source>
        <dbReference type="Pfam" id="PF07715"/>
    </source>
</evidence>
<feature type="domain" description="TonB-dependent transporter Oar-like beta-barrel" evidence="12">
    <location>
        <begin position="231"/>
        <end position="300"/>
    </location>
</feature>
<keyword evidence="7" id="KW-0998">Cell outer membrane</keyword>
<accession>A0A8A4TUV7</accession>
<keyword evidence="14" id="KW-1185">Reference proteome</keyword>
<evidence type="ECO:0000256" key="8">
    <source>
        <dbReference type="RuleBase" id="RU003357"/>
    </source>
</evidence>
<dbReference type="InterPro" id="IPR039426">
    <property type="entry name" value="TonB-dep_rcpt-like"/>
</dbReference>
<evidence type="ECO:0000256" key="1">
    <source>
        <dbReference type="ARBA" id="ARBA00004571"/>
    </source>
</evidence>
<evidence type="ECO:0000259" key="10">
    <source>
        <dbReference type="Pfam" id="PF00593"/>
    </source>
</evidence>
<feature type="signal peptide" evidence="9">
    <location>
        <begin position="1"/>
        <end position="24"/>
    </location>
</feature>
<dbReference type="Pfam" id="PF07715">
    <property type="entry name" value="Plug"/>
    <property type="match status" value="1"/>
</dbReference>
<comment type="subcellular location">
    <subcellularLocation>
        <location evidence="1">Cell outer membrane</location>
        <topology evidence="1">Multi-pass membrane protein</topology>
    </subcellularLocation>
</comment>
<sequence>MKIRSVFALSWFLASGFLCSPLLAQQTGTIHGTITDRDGLPLPGVVVTLVSPSLQGTRNAVSSETGQFLVRLLPPGHYRLTASLPGLTTKKLETRVAVASTNRVRIQMEPEGTVEVLTVTADRVAELDSTQVATNFDDDFLEKLPRNRSNLEGVAKLAPGVNSGAFGGVSINGAVATENLFLLNGTLINSDNIRGRADDLFIEDDIEETQIISGNASAEFGFFSGGVVNTITKSGSNEFHGTFRTEVTNNSWTARNPIQLRNDFDPTDTVNKEYTLVFNGPIIKDRLWFAFSGRNFDTDSTFSLYQPSPMSDEAAISLGLEPGQTAPQAEDYNYIRERDRFQLKLTGTLAPGHTLIASYLKDEDTVFNRAVFSSISRSALSERDAWPTEMWTLNYRGIITPEFTIDANFGDRSLTNESGIITDDRVLGTTVVHRDQGWTQSNAPFGNGEVINERASRNWNVKFSYFLNGGFGTHDMTFGVQEVTDMRNEDNHQSATGWSLYPRWTRFEDNEVIGIYTGTGTSGGSAWLVYWPVVNPSKGSDFNTRAVYFNDVWTINPHWYMNLGLRYDRNDTSAEDGQELSKTDNISPRFTLNYDVHGDGVHQFSAGYNKYTGKINDAAQSGSTAGSPAAFYWRYDGPQTESIADVFAWIDANFPGGLAGVESLNRDSLQNEYLFYQNYSPDTSYEALAVVPQEGGLDATSVTEISLGYKHKLGNRGYLKADLIRRDYDDFLVEFIDRGTGQTSFGVDRSILSNDSDHYDRDYLGISLAGQYSWANQITLGGNYTWSEAEGNINGETSGAGGIATSRTTAYPEFNHPRLNPTRRLPESSEHDLNLWASYDLNTGFGDFNFTLLHTWTTGLPYGIGIDLDIESDPTAFGFPSYDDVSYYNSPPTSVWYWATAPDAFKWEDTHATDIAVNYALKLRSRLEFFLQMEVLNVMNNDAQIDGNSSAYADGFEAFDVFSDTPQEGVHYQTATNFGEAQYSSDYQYPRTFRFDIGIKF</sequence>
<keyword evidence="6 8" id="KW-0472">Membrane</keyword>
<dbReference type="EMBL" id="CP071793">
    <property type="protein sequence ID" value="QTD53263.1"/>
    <property type="molecule type" value="Genomic_DNA"/>
</dbReference>
<dbReference type="Gene3D" id="2.170.130.10">
    <property type="entry name" value="TonB-dependent receptor, plug domain"/>
    <property type="match status" value="1"/>
</dbReference>
<evidence type="ECO:0000256" key="9">
    <source>
        <dbReference type="SAM" id="SignalP"/>
    </source>
</evidence>
<dbReference type="RefSeq" id="WP_237383365.1">
    <property type="nucleotide sequence ID" value="NZ_CP071793.1"/>
</dbReference>
<dbReference type="Pfam" id="PF13620">
    <property type="entry name" value="CarboxypepD_reg"/>
    <property type="match status" value="1"/>
</dbReference>
<dbReference type="InterPro" id="IPR036942">
    <property type="entry name" value="Beta-barrel_TonB_sf"/>
</dbReference>
<feature type="chain" id="PRO_5035184951" evidence="9">
    <location>
        <begin position="25"/>
        <end position="1001"/>
    </location>
</feature>
<dbReference type="Gene3D" id="2.40.170.20">
    <property type="entry name" value="TonB-dependent receptor, beta-barrel domain"/>
    <property type="match status" value="1"/>
</dbReference>
<keyword evidence="5 8" id="KW-0798">TonB box</keyword>
<dbReference type="InterPro" id="IPR037066">
    <property type="entry name" value="Plug_dom_sf"/>
</dbReference>
<dbReference type="Pfam" id="PF25183">
    <property type="entry name" value="OMP_b-brl_4"/>
    <property type="match status" value="1"/>
</dbReference>
<dbReference type="GO" id="GO:0009279">
    <property type="term" value="C:cell outer membrane"/>
    <property type="evidence" value="ECO:0007669"/>
    <property type="project" value="UniProtKB-SubCell"/>
</dbReference>
<gene>
    <name evidence="13" type="ORF">J3U87_12480</name>
</gene>
<dbReference type="InterPro" id="IPR000531">
    <property type="entry name" value="Beta-barrel_TonB"/>
</dbReference>
<dbReference type="SUPFAM" id="SSF56935">
    <property type="entry name" value="Porins"/>
    <property type="match status" value="1"/>
</dbReference>
<evidence type="ECO:0000259" key="12">
    <source>
        <dbReference type="Pfam" id="PF25183"/>
    </source>
</evidence>
<proteinExistence type="inferred from homology"/>
<protein>
    <submittedName>
        <fullName evidence="13">TonB-dependent receptor</fullName>
    </submittedName>
</protein>
<dbReference type="GO" id="GO:0015344">
    <property type="term" value="F:siderophore uptake transmembrane transporter activity"/>
    <property type="evidence" value="ECO:0007669"/>
    <property type="project" value="TreeGrafter"/>
</dbReference>
<evidence type="ECO:0000256" key="4">
    <source>
        <dbReference type="ARBA" id="ARBA00022692"/>
    </source>
</evidence>
<evidence type="ECO:0000256" key="6">
    <source>
        <dbReference type="ARBA" id="ARBA00023136"/>
    </source>
</evidence>
<evidence type="ECO:0000256" key="5">
    <source>
        <dbReference type="ARBA" id="ARBA00023077"/>
    </source>
</evidence>
<keyword evidence="4" id="KW-0812">Transmembrane</keyword>
<dbReference type="KEGG" id="scor:J3U87_12480"/>
<reference evidence="13" key="1">
    <citation type="submission" date="2021-03" db="EMBL/GenBank/DDBJ databases">
        <title>Acanthopleuribacteraceae sp. M133.</title>
        <authorList>
            <person name="Wang G."/>
        </authorList>
    </citation>
    <scope>NUCLEOTIDE SEQUENCE</scope>
    <source>
        <strain evidence="13">M133</strain>
    </source>
</reference>
<evidence type="ECO:0000256" key="3">
    <source>
        <dbReference type="ARBA" id="ARBA00022452"/>
    </source>
</evidence>
<feature type="domain" description="TonB-dependent receptor plug" evidence="11">
    <location>
        <begin position="128"/>
        <end position="225"/>
    </location>
</feature>
<dbReference type="Proteomes" id="UP000663929">
    <property type="component" value="Chromosome"/>
</dbReference>
<evidence type="ECO:0000256" key="7">
    <source>
        <dbReference type="ARBA" id="ARBA00023237"/>
    </source>
</evidence>
<comment type="similarity">
    <text evidence="8">Belongs to the TonB-dependent receptor family.</text>
</comment>
<dbReference type="Pfam" id="PF00593">
    <property type="entry name" value="TonB_dep_Rec_b-barrel"/>
    <property type="match status" value="1"/>
</dbReference>
<dbReference type="InterPro" id="IPR012910">
    <property type="entry name" value="Plug_dom"/>
</dbReference>
<keyword evidence="13" id="KW-0675">Receptor</keyword>
<organism evidence="13 14">
    <name type="scientific">Sulfidibacter corallicola</name>
    <dbReference type="NCBI Taxonomy" id="2818388"/>
    <lineage>
        <taxon>Bacteria</taxon>
        <taxon>Pseudomonadati</taxon>
        <taxon>Acidobacteriota</taxon>
        <taxon>Holophagae</taxon>
        <taxon>Acanthopleuribacterales</taxon>
        <taxon>Acanthopleuribacteraceae</taxon>
        <taxon>Sulfidibacter</taxon>
    </lineage>
</organism>
<dbReference type="Gene3D" id="2.60.40.1120">
    <property type="entry name" value="Carboxypeptidase-like, regulatory domain"/>
    <property type="match status" value="1"/>
</dbReference>
<keyword evidence="3" id="KW-1134">Transmembrane beta strand</keyword>
<keyword evidence="2" id="KW-0813">Transport</keyword>
<name>A0A8A4TUV7_SULCO</name>
<dbReference type="PANTHER" id="PTHR30069">
    <property type="entry name" value="TONB-DEPENDENT OUTER MEMBRANE RECEPTOR"/>
    <property type="match status" value="1"/>
</dbReference>
<dbReference type="SUPFAM" id="SSF49464">
    <property type="entry name" value="Carboxypeptidase regulatory domain-like"/>
    <property type="match status" value="1"/>
</dbReference>
<dbReference type="PANTHER" id="PTHR30069:SF46">
    <property type="entry name" value="OAR PROTEIN"/>
    <property type="match status" value="1"/>
</dbReference>